<dbReference type="InterPro" id="IPR035906">
    <property type="entry name" value="MetI-like_sf"/>
</dbReference>
<keyword evidence="3" id="KW-1003">Cell membrane</keyword>
<keyword evidence="4 7" id="KW-0812">Transmembrane</keyword>
<evidence type="ECO:0000313" key="11">
    <source>
        <dbReference type="Proteomes" id="UP001183582"/>
    </source>
</evidence>
<feature type="transmembrane region" description="Helical" evidence="7">
    <location>
        <begin position="38"/>
        <end position="63"/>
    </location>
</feature>
<evidence type="ECO:0000313" key="10">
    <source>
        <dbReference type="EMBL" id="MDS0244287.1"/>
    </source>
</evidence>
<evidence type="ECO:0000259" key="9">
    <source>
        <dbReference type="PROSITE" id="PS50928"/>
    </source>
</evidence>
<keyword evidence="2 7" id="KW-0813">Transport</keyword>
<dbReference type="Pfam" id="PF00528">
    <property type="entry name" value="BPD_transp_1"/>
    <property type="match status" value="1"/>
</dbReference>
<accession>A0AAJ2LV90</accession>
<dbReference type="Gene3D" id="1.10.3720.10">
    <property type="entry name" value="MetI-like"/>
    <property type="match status" value="1"/>
</dbReference>
<sequence>MTVAAPSTLEREPTIPRAQAPAPPPPVRRSRVLSARRLPFVFATPAVLLVAVMLVVPLVYTIVLSTTSAEGSLNRPMDFIGLQNYWTALTDSGRFWPAVMRTAVFTIAAVVIELVLGLGIALLLQKPFRGRGAVRLLILLPLVATPVAVSMMWLLIFEPSIGFANQLLGWLGIPAQGFLSDPAQSMPVLIFIDAWQWTPMIALILMAGLTTVPEEPVEAAMMDGANAWQRFFHVVLPIIWPTVLVAVLLRSIDALKTFDLIYALKGPGGGPFHEAETLNILVYTLTFAFGEFGYASAVLMLFFILVVAFCAVLVLSRRRGDLPRASKGKRIR</sequence>
<dbReference type="PANTHER" id="PTHR30193">
    <property type="entry name" value="ABC TRANSPORTER PERMEASE PROTEIN"/>
    <property type="match status" value="1"/>
</dbReference>
<dbReference type="Proteomes" id="UP001183582">
    <property type="component" value="Unassembled WGS sequence"/>
</dbReference>
<evidence type="ECO:0000256" key="3">
    <source>
        <dbReference type="ARBA" id="ARBA00022475"/>
    </source>
</evidence>
<evidence type="ECO:0000256" key="7">
    <source>
        <dbReference type="RuleBase" id="RU363032"/>
    </source>
</evidence>
<keyword evidence="6 7" id="KW-0472">Membrane</keyword>
<dbReference type="PROSITE" id="PS50928">
    <property type="entry name" value="ABC_TM1"/>
    <property type="match status" value="1"/>
</dbReference>
<evidence type="ECO:0000256" key="8">
    <source>
        <dbReference type="SAM" id="MobiDB-lite"/>
    </source>
</evidence>
<comment type="caution">
    <text evidence="10">The sequence shown here is derived from an EMBL/GenBank/DDBJ whole genome shotgun (WGS) entry which is preliminary data.</text>
</comment>
<dbReference type="PANTHER" id="PTHR30193:SF37">
    <property type="entry name" value="INNER MEMBRANE ABC TRANSPORTER PERMEASE PROTEIN YCJO"/>
    <property type="match status" value="1"/>
</dbReference>
<evidence type="ECO:0000256" key="4">
    <source>
        <dbReference type="ARBA" id="ARBA00022692"/>
    </source>
</evidence>
<feature type="transmembrane region" description="Helical" evidence="7">
    <location>
        <begin position="231"/>
        <end position="252"/>
    </location>
</feature>
<reference evidence="10 11" key="1">
    <citation type="submission" date="2021-06" db="EMBL/GenBank/DDBJ databases">
        <title>Genome-based taxonomic framework of Microbacterium strains isolated from marine environment, the description of four new species and reclassification of four preexisting species.</title>
        <authorList>
            <person name="Lee S.D."/>
            <person name="Kim S.-M."/>
            <person name="Byeon Y.-S."/>
            <person name="Yang H.L."/>
            <person name="Kim I.S."/>
        </authorList>
    </citation>
    <scope>NUCLEOTIDE SEQUENCE [LARGE SCALE GENOMIC DNA]</scope>
    <source>
        <strain evidence="10 11">KACC 20514</strain>
    </source>
</reference>
<feature type="domain" description="ABC transmembrane type-1" evidence="9">
    <location>
        <begin position="99"/>
        <end position="313"/>
    </location>
</feature>
<feature type="transmembrane region" description="Helical" evidence="7">
    <location>
        <begin position="103"/>
        <end position="124"/>
    </location>
</feature>
<comment type="similarity">
    <text evidence="7">Belongs to the binding-protein-dependent transport system permease family.</text>
</comment>
<evidence type="ECO:0000256" key="5">
    <source>
        <dbReference type="ARBA" id="ARBA00022989"/>
    </source>
</evidence>
<dbReference type="InterPro" id="IPR000515">
    <property type="entry name" value="MetI-like"/>
</dbReference>
<dbReference type="CDD" id="cd06261">
    <property type="entry name" value="TM_PBP2"/>
    <property type="match status" value="1"/>
</dbReference>
<proteinExistence type="inferred from homology"/>
<dbReference type="GO" id="GO:0005886">
    <property type="term" value="C:plasma membrane"/>
    <property type="evidence" value="ECO:0007669"/>
    <property type="project" value="UniProtKB-SubCell"/>
</dbReference>
<dbReference type="AlphaFoldDB" id="A0AAJ2LV90"/>
<keyword evidence="5 7" id="KW-1133">Transmembrane helix</keyword>
<evidence type="ECO:0000256" key="2">
    <source>
        <dbReference type="ARBA" id="ARBA00022448"/>
    </source>
</evidence>
<feature type="transmembrane region" description="Helical" evidence="7">
    <location>
        <begin position="188"/>
        <end position="210"/>
    </location>
</feature>
<gene>
    <name evidence="10" type="ORF">KZC50_01525</name>
</gene>
<evidence type="ECO:0000256" key="6">
    <source>
        <dbReference type="ARBA" id="ARBA00023136"/>
    </source>
</evidence>
<protein>
    <submittedName>
        <fullName evidence="10">Sugar ABC transporter permease</fullName>
    </submittedName>
</protein>
<feature type="transmembrane region" description="Helical" evidence="7">
    <location>
        <begin position="136"/>
        <end position="156"/>
    </location>
</feature>
<evidence type="ECO:0000256" key="1">
    <source>
        <dbReference type="ARBA" id="ARBA00004651"/>
    </source>
</evidence>
<name>A0AAJ2LV90_9MICO</name>
<feature type="transmembrane region" description="Helical" evidence="7">
    <location>
        <begin position="292"/>
        <end position="315"/>
    </location>
</feature>
<dbReference type="InterPro" id="IPR051393">
    <property type="entry name" value="ABC_transporter_permease"/>
</dbReference>
<dbReference type="SUPFAM" id="SSF161098">
    <property type="entry name" value="MetI-like"/>
    <property type="match status" value="1"/>
</dbReference>
<organism evidence="10 11">
    <name type="scientific">Microbacterium aurantiacum</name>
    <dbReference type="NCBI Taxonomy" id="162393"/>
    <lineage>
        <taxon>Bacteria</taxon>
        <taxon>Bacillati</taxon>
        <taxon>Actinomycetota</taxon>
        <taxon>Actinomycetes</taxon>
        <taxon>Micrococcales</taxon>
        <taxon>Microbacteriaceae</taxon>
        <taxon>Microbacterium</taxon>
    </lineage>
</organism>
<feature type="region of interest" description="Disordered" evidence="8">
    <location>
        <begin position="1"/>
        <end position="28"/>
    </location>
</feature>
<comment type="subcellular location">
    <subcellularLocation>
        <location evidence="1 7">Cell membrane</location>
        <topology evidence="1 7">Multi-pass membrane protein</topology>
    </subcellularLocation>
</comment>
<dbReference type="EMBL" id="JAHWXH010000001">
    <property type="protein sequence ID" value="MDS0244287.1"/>
    <property type="molecule type" value="Genomic_DNA"/>
</dbReference>
<dbReference type="GO" id="GO:0055085">
    <property type="term" value="P:transmembrane transport"/>
    <property type="evidence" value="ECO:0007669"/>
    <property type="project" value="InterPro"/>
</dbReference>